<feature type="domain" description="FAD-binding" evidence="1">
    <location>
        <begin position="8"/>
        <end position="326"/>
    </location>
</feature>
<reference evidence="2 3" key="1">
    <citation type="submission" date="2020-07" db="EMBL/GenBank/DDBJ databases">
        <title>Description of Kordia aestuariivivens sp. nov., isolated from a tidal flat.</title>
        <authorList>
            <person name="Park S."/>
            <person name="Yoon J.-H."/>
        </authorList>
    </citation>
    <scope>NUCLEOTIDE SEQUENCE [LARGE SCALE GENOMIC DNA]</scope>
    <source>
        <strain evidence="2 3">YSTF-M3</strain>
    </source>
</reference>
<evidence type="ECO:0000313" key="3">
    <source>
        <dbReference type="Proteomes" id="UP000619238"/>
    </source>
</evidence>
<accession>A0ABR7Q8T8</accession>
<dbReference type="PRINTS" id="PR00420">
    <property type="entry name" value="RNGMNOXGNASE"/>
</dbReference>
<dbReference type="PANTHER" id="PTHR43747">
    <property type="entry name" value="FAD-BINDING PROTEIN"/>
    <property type="match status" value="1"/>
</dbReference>
<keyword evidence="3" id="KW-1185">Reference proteome</keyword>
<dbReference type="SUPFAM" id="SSF51905">
    <property type="entry name" value="FAD/NAD(P)-binding domain"/>
    <property type="match status" value="1"/>
</dbReference>
<organism evidence="2 3">
    <name type="scientific">Kordia aestuariivivens</name>
    <dbReference type="NCBI Taxonomy" id="2759037"/>
    <lineage>
        <taxon>Bacteria</taxon>
        <taxon>Pseudomonadati</taxon>
        <taxon>Bacteroidota</taxon>
        <taxon>Flavobacteriia</taxon>
        <taxon>Flavobacteriales</taxon>
        <taxon>Flavobacteriaceae</taxon>
        <taxon>Kordia</taxon>
    </lineage>
</organism>
<dbReference type="InterPro" id="IPR036188">
    <property type="entry name" value="FAD/NAD-bd_sf"/>
</dbReference>
<sequence length="369" mass="41250">MENDKHRYQAIIVGGGPAGIATAITLCAKGIHCCVVEAHKTPIRKSGEAIPPNAKPLLKQLGILSLAENKKHTVYYGNKSCWGSDRLEEKEFIADRLGPGFLLDRLHFETQLQNLYKNTNASFYSGFKLKKVVSGEKEVIATIENDAETITLKSSFIVDATGRKASVCRHLGVQKENLDTQFAITFNVKLSSEIPHEISVEATENGWWYVAPFAKNEVTMMFFTLKELIPAKENLKTFLQDELQNTIHLSKTIQNIEIESTKIMPAGTSCLQIPFGKNWLAVGDAAYSFDPISSYGITSALASGFYGGHAVADFLHGKQEALDVYRYVVENAFQAYLHKLIAHYDLEKRWEQSQYWTNRLAVFKSETAS</sequence>
<proteinExistence type="predicted"/>
<dbReference type="Pfam" id="PF01494">
    <property type="entry name" value="FAD_binding_3"/>
    <property type="match status" value="1"/>
</dbReference>
<evidence type="ECO:0000259" key="1">
    <source>
        <dbReference type="Pfam" id="PF01494"/>
    </source>
</evidence>
<protein>
    <submittedName>
        <fullName evidence="2">NAD(P)/FAD-dependent oxidoreductase</fullName>
    </submittedName>
</protein>
<dbReference type="InterPro" id="IPR050816">
    <property type="entry name" value="Flavin-dep_Halogenase_NPB"/>
</dbReference>
<dbReference type="InterPro" id="IPR002938">
    <property type="entry name" value="FAD-bd"/>
</dbReference>
<dbReference type="RefSeq" id="WP_187562015.1">
    <property type="nucleotide sequence ID" value="NZ_JACGWS010000005.1"/>
</dbReference>
<dbReference type="PANTHER" id="PTHR43747:SF1">
    <property type="entry name" value="SLR1998 PROTEIN"/>
    <property type="match status" value="1"/>
</dbReference>
<dbReference type="Gene3D" id="3.30.9.100">
    <property type="match status" value="1"/>
</dbReference>
<dbReference type="Gene3D" id="3.50.50.60">
    <property type="entry name" value="FAD/NAD(P)-binding domain"/>
    <property type="match status" value="1"/>
</dbReference>
<evidence type="ECO:0000313" key="2">
    <source>
        <dbReference type="EMBL" id="MBC8754965.1"/>
    </source>
</evidence>
<dbReference type="Proteomes" id="UP000619238">
    <property type="component" value="Unassembled WGS sequence"/>
</dbReference>
<comment type="caution">
    <text evidence="2">The sequence shown here is derived from an EMBL/GenBank/DDBJ whole genome shotgun (WGS) entry which is preliminary data.</text>
</comment>
<gene>
    <name evidence="2" type="ORF">H2O64_09805</name>
</gene>
<dbReference type="EMBL" id="JACGWS010000005">
    <property type="protein sequence ID" value="MBC8754965.1"/>
    <property type="molecule type" value="Genomic_DNA"/>
</dbReference>
<name>A0ABR7Q8T8_9FLAO</name>